<gene>
    <name evidence="4" type="ORF">F7732_11285</name>
</gene>
<keyword evidence="4" id="KW-0282">Flagellum</keyword>
<keyword evidence="2" id="KW-0175">Coiled coil</keyword>
<evidence type="ECO:0000313" key="5">
    <source>
        <dbReference type="Proteomes" id="UP000441354"/>
    </source>
</evidence>
<sequence>MSATALITAMENLLKLHKSLNELAIKKTDIIKAGDMPALDQMLKDEQSHVAAIEKMEQLRQAACSKVVQQEKPTLEDCLPFLEEDIKNKALTLKDSLVKEVEALQERNQLNQQLIYQSLQFVNMSMSLLQPQSVQNFNYTNPKSNQSKPQKGMFNSRA</sequence>
<keyword evidence="5" id="KW-1185">Reference proteome</keyword>
<keyword evidence="1" id="KW-1005">Bacterial flagellum biogenesis</keyword>
<dbReference type="InterPro" id="IPR007809">
    <property type="entry name" value="FlgN-like"/>
</dbReference>
<proteinExistence type="predicted"/>
<feature type="coiled-coil region" evidence="2">
    <location>
        <begin position="87"/>
        <end position="114"/>
    </location>
</feature>
<keyword evidence="4" id="KW-0966">Cell projection</keyword>
<dbReference type="AlphaFoldDB" id="A0A7V7RLI2"/>
<dbReference type="Proteomes" id="UP000441354">
    <property type="component" value="Unassembled WGS sequence"/>
</dbReference>
<comment type="caution">
    <text evidence="4">The sequence shown here is derived from an EMBL/GenBank/DDBJ whole genome shotgun (WGS) entry which is preliminary data.</text>
</comment>
<dbReference type="Gene3D" id="1.20.58.300">
    <property type="entry name" value="FlgN-like"/>
    <property type="match status" value="1"/>
</dbReference>
<dbReference type="InterPro" id="IPR036679">
    <property type="entry name" value="FlgN-like_sf"/>
</dbReference>
<dbReference type="GO" id="GO:0044780">
    <property type="term" value="P:bacterial-type flagellum assembly"/>
    <property type="evidence" value="ECO:0007669"/>
    <property type="project" value="InterPro"/>
</dbReference>
<reference evidence="4 5" key="1">
    <citation type="journal article" date="2014" name="Arch. Microbiol.">
        <title>Bacillus mesophilum sp. nov., strain IITR-54T, a novel 4-chlorobiphenyl dechlorinating bacterium.</title>
        <authorList>
            <person name="Manickam N."/>
            <person name="Singh N.K."/>
            <person name="Bajaj A."/>
            <person name="Kumar R.M."/>
            <person name="Kaur G."/>
            <person name="Kaur N."/>
            <person name="Bala M."/>
            <person name="Kumar A."/>
            <person name="Mayilraj S."/>
        </authorList>
    </citation>
    <scope>NUCLEOTIDE SEQUENCE [LARGE SCALE GENOMIC DNA]</scope>
    <source>
        <strain evidence="4 5">IITR-54</strain>
    </source>
</reference>
<dbReference type="EMBL" id="WBOT01000003">
    <property type="protein sequence ID" value="KAB2332667.1"/>
    <property type="molecule type" value="Genomic_DNA"/>
</dbReference>
<name>A0A7V7RLI2_9BACI</name>
<dbReference type="SUPFAM" id="SSF140566">
    <property type="entry name" value="FlgN-like"/>
    <property type="match status" value="1"/>
</dbReference>
<dbReference type="RefSeq" id="WP_151573965.1">
    <property type="nucleotide sequence ID" value="NZ_WBOT01000003.1"/>
</dbReference>
<evidence type="ECO:0000256" key="2">
    <source>
        <dbReference type="SAM" id="Coils"/>
    </source>
</evidence>
<evidence type="ECO:0000256" key="1">
    <source>
        <dbReference type="ARBA" id="ARBA00022795"/>
    </source>
</evidence>
<dbReference type="Pfam" id="PF05130">
    <property type="entry name" value="FlgN"/>
    <property type="match status" value="1"/>
</dbReference>
<accession>A0A7V7RLI2</accession>
<evidence type="ECO:0000313" key="4">
    <source>
        <dbReference type="EMBL" id="KAB2332667.1"/>
    </source>
</evidence>
<feature type="compositionally biased region" description="Polar residues" evidence="3">
    <location>
        <begin position="137"/>
        <end position="149"/>
    </location>
</feature>
<protein>
    <submittedName>
        <fullName evidence="4">Flagellar protein FlgN</fullName>
    </submittedName>
</protein>
<organism evidence="4 5">
    <name type="scientific">Bacillus mesophilum</name>
    <dbReference type="NCBI Taxonomy" id="1071718"/>
    <lineage>
        <taxon>Bacteria</taxon>
        <taxon>Bacillati</taxon>
        <taxon>Bacillota</taxon>
        <taxon>Bacilli</taxon>
        <taxon>Bacillales</taxon>
        <taxon>Bacillaceae</taxon>
        <taxon>Bacillus</taxon>
    </lineage>
</organism>
<keyword evidence="4" id="KW-0969">Cilium</keyword>
<feature type="region of interest" description="Disordered" evidence="3">
    <location>
        <begin position="137"/>
        <end position="158"/>
    </location>
</feature>
<evidence type="ECO:0000256" key="3">
    <source>
        <dbReference type="SAM" id="MobiDB-lite"/>
    </source>
</evidence>
<dbReference type="OrthoDB" id="2381500at2"/>